<dbReference type="Proteomes" id="UP000187203">
    <property type="component" value="Unassembled WGS sequence"/>
</dbReference>
<evidence type="ECO:0000313" key="1">
    <source>
        <dbReference type="EMBL" id="OMP09980.1"/>
    </source>
</evidence>
<dbReference type="AlphaFoldDB" id="A0A1R3KSD2"/>
<organism evidence="1 2">
    <name type="scientific">Corchorus olitorius</name>
    <dbReference type="NCBI Taxonomy" id="93759"/>
    <lineage>
        <taxon>Eukaryota</taxon>
        <taxon>Viridiplantae</taxon>
        <taxon>Streptophyta</taxon>
        <taxon>Embryophyta</taxon>
        <taxon>Tracheophyta</taxon>
        <taxon>Spermatophyta</taxon>
        <taxon>Magnoliopsida</taxon>
        <taxon>eudicotyledons</taxon>
        <taxon>Gunneridae</taxon>
        <taxon>Pentapetalae</taxon>
        <taxon>rosids</taxon>
        <taxon>malvids</taxon>
        <taxon>Malvales</taxon>
        <taxon>Malvaceae</taxon>
        <taxon>Grewioideae</taxon>
        <taxon>Apeibeae</taxon>
        <taxon>Corchorus</taxon>
    </lineage>
</organism>
<dbReference type="EMBL" id="AWUE01012086">
    <property type="protein sequence ID" value="OMP09980.1"/>
    <property type="molecule type" value="Genomic_DNA"/>
</dbReference>
<gene>
    <name evidence="1" type="ORF">COLO4_04945</name>
</gene>
<sequence>MRESSSKGSLQIKWFSKFEQRFIADQMVCKLKVKVFSLAIRLLETGRSICWHPTGVVDCILLRRLRKGREQGDVESFISLAWSISG</sequence>
<protein>
    <submittedName>
        <fullName evidence="1">Uncharacterized protein</fullName>
    </submittedName>
</protein>
<reference evidence="2" key="1">
    <citation type="submission" date="2013-09" db="EMBL/GenBank/DDBJ databases">
        <title>Corchorus olitorius genome sequencing.</title>
        <authorList>
            <person name="Alam M."/>
            <person name="Haque M.S."/>
            <person name="Islam M.S."/>
            <person name="Emdad E.M."/>
            <person name="Islam M.M."/>
            <person name="Ahmed B."/>
            <person name="Halim A."/>
            <person name="Hossen Q.M.M."/>
            <person name="Hossain M.Z."/>
            <person name="Ahmed R."/>
            <person name="Khan M.M."/>
            <person name="Islam R."/>
            <person name="Rashid M.M."/>
            <person name="Khan S.A."/>
            <person name="Rahman M.S."/>
            <person name="Alam M."/>
            <person name="Yahiya A.S."/>
            <person name="Khan M.S."/>
            <person name="Azam M.S."/>
            <person name="Haque T."/>
            <person name="Lashkar M.Z.H."/>
            <person name="Akhand A.I."/>
            <person name="Morshed G."/>
            <person name="Roy S."/>
            <person name="Uddin K.S."/>
            <person name="Rabeya T."/>
            <person name="Hossain A.S."/>
            <person name="Chowdhury A."/>
            <person name="Snigdha A.R."/>
            <person name="Mortoza M.S."/>
            <person name="Matin S.A."/>
            <person name="Hoque S.M.E."/>
            <person name="Islam M.K."/>
            <person name="Roy D.K."/>
            <person name="Haider R."/>
            <person name="Moosa M.M."/>
            <person name="Elias S.M."/>
            <person name="Hasan A.M."/>
            <person name="Jahan S."/>
            <person name="Shafiuddin M."/>
            <person name="Mahmood N."/>
            <person name="Shommy N.S."/>
        </authorList>
    </citation>
    <scope>NUCLEOTIDE SEQUENCE [LARGE SCALE GENOMIC DNA]</scope>
    <source>
        <strain evidence="2">cv. O-4</strain>
    </source>
</reference>
<name>A0A1R3KSD2_9ROSI</name>
<comment type="caution">
    <text evidence="1">The sequence shown here is derived from an EMBL/GenBank/DDBJ whole genome shotgun (WGS) entry which is preliminary data.</text>
</comment>
<accession>A0A1R3KSD2</accession>
<keyword evidence="2" id="KW-1185">Reference proteome</keyword>
<evidence type="ECO:0000313" key="2">
    <source>
        <dbReference type="Proteomes" id="UP000187203"/>
    </source>
</evidence>
<proteinExistence type="predicted"/>